<comment type="caution">
    <text evidence="1">The sequence shown here is derived from an EMBL/GenBank/DDBJ whole genome shotgun (WGS) entry which is preliminary data.</text>
</comment>
<evidence type="ECO:0000313" key="1">
    <source>
        <dbReference type="EMBL" id="KAJ7301605.1"/>
    </source>
</evidence>
<name>A0AAD6YY90_9AGAR</name>
<protein>
    <submittedName>
        <fullName evidence="1">Uncharacterized protein</fullName>
    </submittedName>
</protein>
<accession>A0AAD6YY90</accession>
<evidence type="ECO:0000313" key="2">
    <source>
        <dbReference type="Proteomes" id="UP001218218"/>
    </source>
</evidence>
<dbReference type="Proteomes" id="UP001218218">
    <property type="component" value="Unassembled WGS sequence"/>
</dbReference>
<organism evidence="1 2">
    <name type="scientific">Mycena albidolilacea</name>
    <dbReference type="NCBI Taxonomy" id="1033008"/>
    <lineage>
        <taxon>Eukaryota</taxon>
        <taxon>Fungi</taxon>
        <taxon>Dikarya</taxon>
        <taxon>Basidiomycota</taxon>
        <taxon>Agaricomycotina</taxon>
        <taxon>Agaricomycetes</taxon>
        <taxon>Agaricomycetidae</taxon>
        <taxon>Agaricales</taxon>
        <taxon>Marasmiineae</taxon>
        <taxon>Mycenaceae</taxon>
        <taxon>Mycena</taxon>
    </lineage>
</organism>
<keyword evidence="2" id="KW-1185">Reference proteome</keyword>
<dbReference type="AlphaFoldDB" id="A0AAD6YY90"/>
<dbReference type="EMBL" id="JARIHO010000131">
    <property type="protein sequence ID" value="KAJ7301605.1"/>
    <property type="molecule type" value="Genomic_DNA"/>
</dbReference>
<sequence>MPRAPAPSLFLFCSITVALIFTRHPPLSIRLSLSHLSNFDWTDFSPRPYTKTNRIVMRIVLVVPLSLIVFHDGVLRNGGSKLLHRREVFTHGASVLPMKSPENKQIKIIEKVDCVPSFSYEVGKSAPTLFHIYLADFGQLLTLNCSLSPRKSLQLCAATISPQCQFSLTPIVTTGSVNTKQYAQRTLVP</sequence>
<gene>
    <name evidence="1" type="ORF">DFH08DRAFT_993459</name>
</gene>
<reference evidence="1" key="1">
    <citation type="submission" date="2023-03" db="EMBL/GenBank/DDBJ databases">
        <title>Massive genome expansion in bonnet fungi (Mycena s.s.) driven by repeated elements and novel gene families across ecological guilds.</title>
        <authorList>
            <consortium name="Lawrence Berkeley National Laboratory"/>
            <person name="Harder C.B."/>
            <person name="Miyauchi S."/>
            <person name="Viragh M."/>
            <person name="Kuo A."/>
            <person name="Thoen E."/>
            <person name="Andreopoulos B."/>
            <person name="Lu D."/>
            <person name="Skrede I."/>
            <person name="Drula E."/>
            <person name="Henrissat B."/>
            <person name="Morin E."/>
            <person name="Kohler A."/>
            <person name="Barry K."/>
            <person name="LaButti K."/>
            <person name="Morin E."/>
            <person name="Salamov A."/>
            <person name="Lipzen A."/>
            <person name="Mereny Z."/>
            <person name="Hegedus B."/>
            <person name="Baldrian P."/>
            <person name="Stursova M."/>
            <person name="Weitz H."/>
            <person name="Taylor A."/>
            <person name="Grigoriev I.V."/>
            <person name="Nagy L.G."/>
            <person name="Martin F."/>
            <person name="Kauserud H."/>
        </authorList>
    </citation>
    <scope>NUCLEOTIDE SEQUENCE</scope>
    <source>
        <strain evidence="1">CBHHK002</strain>
    </source>
</reference>
<proteinExistence type="predicted"/>